<organism evidence="9 10">
    <name type="scientific">Metallosphaera hakonensis JCM 8857 = DSM 7519</name>
    <dbReference type="NCBI Taxonomy" id="1293036"/>
    <lineage>
        <taxon>Archaea</taxon>
        <taxon>Thermoproteota</taxon>
        <taxon>Thermoprotei</taxon>
        <taxon>Sulfolobales</taxon>
        <taxon>Sulfolobaceae</taxon>
        <taxon>Metallosphaera</taxon>
    </lineage>
</organism>
<accession>A0A2U9IQW7</accession>
<dbReference type="OrthoDB" id="157507at2157"/>
<feature type="transmembrane region" description="Helical" evidence="7">
    <location>
        <begin position="303"/>
        <end position="322"/>
    </location>
</feature>
<feature type="transmembrane region" description="Helical" evidence="7">
    <location>
        <begin position="168"/>
        <end position="188"/>
    </location>
</feature>
<keyword evidence="4 7" id="KW-1133">Transmembrane helix</keyword>
<evidence type="ECO:0000256" key="7">
    <source>
        <dbReference type="SAM" id="Phobius"/>
    </source>
</evidence>
<dbReference type="PANTHER" id="PTHR23515">
    <property type="entry name" value="HIGH-AFFINITY NITRATE TRANSPORTER 2.3"/>
    <property type="match status" value="1"/>
</dbReference>
<evidence type="ECO:0000256" key="6">
    <source>
        <dbReference type="ARBA" id="ARBA00023136"/>
    </source>
</evidence>
<feature type="domain" description="Major facilitator superfamily (MFS) profile" evidence="8">
    <location>
        <begin position="1"/>
        <end position="415"/>
    </location>
</feature>
<evidence type="ECO:0000256" key="2">
    <source>
        <dbReference type="ARBA" id="ARBA00008432"/>
    </source>
</evidence>
<dbReference type="EMBL" id="CP029287">
    <property type="protein sequence ID" value="AWR98431.1"/>
    <property type="molecule type" value="Genomic_DNA"/>
</dbReference>
<proteinExistence type="inferred from homology"/>
<reference evidence="9 10" key="1">
    <citation type="submission" date="2018-05" db="EMBL/GenBank/DDBJ databases">
        <title>Complete Genome Sequences of Extremely Thermoacidophilic, Metal-Mobilizing Type-Strain Members of the Archaeal Family Sulfolobaceae: Acidianus brierleyi DSM-1651T, Acidianus sulfidivorans DSM-18786T, Metallosphaera hakonensis DSM-7519T, and Metallosphaera prunae DSM-10039T.</title>
        <authorList>
            <person name="Counts J.A."/>
            <person name="Kelly R.M."/>
        </authorList>
    </citation>
    <scope>NUCLEOTIDE SEQUENCE [LARGE SCALE GENOMIC DNA]</scope>
    <source>
        <strain evidence="9 10">HO1-1</strain>
    </source>
</reference>
<feature type="transmembrane region" description="Helical" evidence="7">
    <location>
        <begin position="103"/>
        <end position="131"/>
    </location>
</feature>
<evidence type="ECO:0000313" key="10">
    <source>
        <dbReference type="Proteomes" id="UP000247586"/>
    </source>
</evidence>
<comment type="similarity">
    <text evidence="2">Belongs to the major facilitator superfamily. Nitrate/nitrite porter (TC 2.A.1.8) family.</text>
</comment>
<dbReference type="Proteomes" id="UP000247586">
    <property type="component" value="Chromosome"/>
</dbReference>
<dbReference type="InterPro" id="IPR044772">
    <property type="entry name" value="NO3_transporter"/>
</dbReference>
<gene>
    <name evidence="9" type="ORF">DFR87_00450</name>
</gene>
<dbReference type="GO" id="GO:0042128">
    <property type="term" value="P:nitrate assimilation"/>
    <property type="evidence" value="ECO:0007669"/>
    <property type="project" value="UniProtKB-KW"/>
</dbReference>
<dbReference type="InterPro" id="IPR036259">
    <property type="entry name" value="MFS_trans_sf"/>
</dbReference>
<dbReference type="SUPFAM" id="SSF103473">
    <property type="entry name" value="MFS general substrate transporter"/>
    <property type="match status" value="1"/>
</dbReference>
<dbReference type="AlphaFoldDB" id="A0A2U9IQW7"/>
<feature type="transmembrane region" description="Helical" evidence="7">
    <location>
        <begin position="273"/>
        <end position="291"/>
    </location>
</feature>
<dbReference type="KEGG" id="mhk:DFR87_00450"/>
<reference evidence="10" key="3">
    <citation type="submission" date="2020-03" db="EMBL/GenBank/DDBJ databases">
        <title>Sequencing and Assembly of Multiple Reported Metal-Biooxidizing Members of the Extremely Thermoacidophilic Archaeal Family Sulfolobaceae.</title>
        <authorList>
            <person name="Counts J.A."/>
            <person name="Kelly R.M."/>
        </authorList>
    </citation>
    <scope>NUCLEOTIDE SEQUENCE [LARGE SCALE GENOMIC DNA]</scope>
    <source>
        <strain evidence="10">HO1-1</strain>
    </source>
</reference>
<name>A0A2U9IQW7_9CREN</name>
<keyword evidence="5" id="KW-0534">Nitrate assimilation</keyword>
<evidence type="ECO:0000259" key="8">
    <source>
        <dbReference type="PROSITE" id="PS50850"/>
    </source>
</evidence>
<dbReference type="InterPro" id="IPR011701">
    <property type="entry name" value="MFS"/>
</dbReference>
<dbReference type="InterPro" id="IPR020846">
    <property type="entry name" value="MFS_dom"/>
</dbReference>
<feature type="transmembrane region" description="Helical" evidence="7">
    <location>
        <begin position="138"/>
        <end position="162"/>
    </location>
</feature>
<sequence>MIGLNRGLGSSTLAFFAGFSAVALFGITVLRIGPELHLSLVEKSWLVAIPTLTGAFLRIPFSLMVDKWGRITLLIQLLLGLLGQVGIVTVLENLSALPHQQAYFLLLLFGALAGTGISTFSSGITYVSYFFPQRRQGYALGVFAGFGNSAPGIFTSVLPLALSYLGLIYSYVAWATFLLIVIVVYFIISIDPPYFKLVKTGKTRLEAESELRSMGLDIIPSTNLVSSLRSSFKNTKVLFLTFMYFTSFGGFEALTEWFPIYWKGFLNVSPVEAGLLTGVVYSLLTALIRVPSGLISDKLGGELMSILSFSVLIAGSLIFIFARSVPTAVLAEILMAMGMGIGNGAVFKMVPEYAPRSVSGASGLVGGLGSAGGLMIPPVMGYITSDFAYPLAFLVFTSIGLASLILSVRLLKSKEVVER</sequence>
<evidence type="ECO:0000256" key="5">
    <source>
        <dbReference type="ARBA" id="ARBA00023063"/>
    </source>
</evidence>
<keyword evidence="10" id="KW-1185">Reference proteome</keyword>
<keyword evidence="3 7" id="KW-0812">Transmembrane</keyword>
<reference evidence="10" key="2">
    <citation type="submission" date="2020-03" db="EMBL/GenBank/DDBJ databases">
        <title>Complete Genome Sequences of Extremely Thermoacidophilic, Metal-Mobilizing Type-Strain Members of the Archaeal Family Sulfolobaceae: Acidianus brierleyi DSM-1651T, Acidianus sulfidivorans DSM-18786T, Metallosphaera hakonensis DSM-7519T, and Metallosphaera prunae DSM-10039T.</title>
        <authorList>
            <person name="Counts J.A."/>
            <person name="Kelly R.M."/>
        </authorList>
    </citation>
    <scope>NUCLEOTIDE SEQUENCE [LARGE SCALE GENOMIC DNA]</scope>
    <source>
        <strain evidence="10">HO1-1</strain>
    </source>
</reference>
<dbReference type="Gene3D" id="1.20.1250.20">
    <property type="entry name" value="MFS general substrate transporter like domains"/>
    <property type="match status" value="2"/>
</dbReference>
<dbReference type="Pfam" id="PF07690">
    <property type="entry name" value="MFS_1"/>
    <property type="match status" value="1"/>
</dbReference>
<feature type="transmembrane region" description="Helical" evidence="7">
    <location>
        <begin position="358"/>
        <end position="376"/>
    </location>
</feature>
<feature type="transmembrane region" description="Helical" evidence="7">
    <location>
        <begin position="237"/>
        <end position="261"/>
    </location>
</feature>
<comment type="subcellular location">
    <subcellularLocation>
        <location evidence="1">Membrane</location>
        <topology evidence="1">Multi-pass membrane protein</topology>
    </subcellularLocation>
</comment>
<keyword evidence="6 7" id="KW-0472">Membrane</keyword>
<feature type="transmembrane region" description="Helical" evidence="7">
    <location>
        <begin position="73"/>
        <end position="91"/>
    </location>
</feature>
<dbReference type="STRING" id="1293036.GCA_001315825_01775"/>
<feature type="transmembrane region" description="Helical" evidence="7">
    <location>
        <begin position="44"/>
        <end position="61"/>
    </location>
</feature>
<protein>
    <submittedName>
        <fullName evidence="9">MFS transporter</fullName>
    </submittedName>
</protein>
<feature type="transmembrane region" description="Helical" evidence="7">
    <location>
        <begin position="12"/>
        <end position="32"/>
    </location>
</feature>
<dbReference type="GO" id="GO:0015112">
    <property type="term" value="F:nitrate transmembrane transporter activity"/>
    <property type="evidence" value="ECO:0007669"/>
    <property type="project" value="InterPro"/>
</dbReference>
<evidence type="ECO:0000256" key="4">
    <source>
        <dbReference type="ARBA" id="ARBA00022989"/>
    </source>
</evidence>
<evidence type="ECO:0000256" key="3">
    <source>
        <dbReference type="ARBA" id="ARBA00022692"/>
    </source>
</evidence>
<evidence type="ECO:0000256" key="1">
    <source>
        <dbReference type="ARBA" id="ARBA00004141"/>
    </source>
</evidence>
<dbReference type="GO" id="GO:0016020">
    <property type="term" value="C:membrane"/>
    <property type="evidence" value="ECO:0007669"/>
    <property type="project" value="UniProtKB-SubCell"/>
</dbReference>
<feature type="transmembrane region" description="Helical" evidence="7">
    <location>
        <begin position="388"/>
        <end position="411"/>
    </location>
</feature>
<feature type="transmembrane region" description="Helical" evidence="7">
    <location>
        <begin position="328"/>
        <end position="346"/>
    </location>
</feature>
<evidence type="ECO:0000313" key="9">
    <source>
        <dbReference type="EMBL" id="AWR98431.1"/>
    </source>
</evidence>
<dbReference type="PROSITE" id="PS50850">
    <property type="entry name" value="MFS"/>
    <property type="match status" value="1"/>
</dbReference>